<accession>A0A5E4R6Y8</accession>
<evidence type="ECO:0000313" key="2">
    <source>
        <dbReference type="EMBL" id="VVD05363.1"/>
    </source>
</evidence>
<dbReference type="EMBL" id="FZQP02006964">
    <property type="protein sequence ID" value="VVD05363.1"/>
    <property type="molecule type" value="Genomic_DNA"/>
</dbReference>
<feature type="region of interest" description="Disordered" evidence="1">
    <location>
        <begin position="30"/>
        <end position="56"/>
    </location>
</feature>
<dbReference type="AlphaFoldDB" id="A0A5E4R6Y8"/>
<dbReference type="Proteomes" id="UP000324832">
    <property type="component" value="Unassembled WGS sequence"/>
</dbReference>
<evidence type="ECO:0000313" key="3">
    <source>
        <dbReference type="Proteomes" id="UP000324832"/>
    </source>
</evidence>
<evidence type="ECO:0000256" key="1">
    <source>
        <dbReference type="SAM" id="MobiDB-lite"/>
    </source>
</evidence>
<protein>
    <submittedName>
        <fullName evidence="2">Uncharacterized protein</fullName>
    </submittedName>
</protein>
<keyword evidence="3" id="KW-1185">Reference proteome</keyword>
<gene>
    <name evidence="2" type="ORF">LSINAPIS_LOCUS14920</name>
</gene>
<proteinExistence type="predicted"/>
<sequence length="102" mass="11848">MNLHGSWGKRSSEPEYEDYEIFAERLAPQQQLESPMESPEKKAWSSLHGAWGKRPAKQPRFNSEAYYWKREPGWTNLRGMWGKRSAEQPVDDLHENAAGEEA</sequence>
<reference evidence="2 3" key="1">
    <citation type="submission" date="2017-07" db="EMBL/GenBank/DDBJ databases">
        <authorList>
            <person name="Talla V."/>
            <person name="Backstrom N."/>
        </authorList>
    </citation>
    <scope>NUCLEOTIDE SEQUENCE [LARGE SCALE GENOMIC DNA]</scope>
</reference>
<name>A0A5E4R6Y8_9NEOP</name>
<organism evidence="2 3">
    <name type="scientific">Leptidea sinapis</name>
    <dbReference type="NCBI Taxonomy" id="189913"/>
    <lineage>
        <taxon>Eukaryota</taxon>
        <taxon>Metazoa</taxon>
        <taxon>Ecdysozoa</taxon>
        <taxon>Arthropoda</taxon>
        <taxon>Hexapoda</taxon>
        <taxon>Insecta</taxon>
        <taxon>Pterygota</taxon>
        <taxon>Neoptera</taxon>
        <taxon>Endopterygota</taxon>
        <taxon>Lepidoptera</taxon>
        <taxon>Glossata</taxon>
        <taxon>Ditrysia</taxon>
        <taxon>Papilionoidea</taxon>
        <taxon>Pieridae</taxon>
        <taxon>Dismorphiinae</taxon>
        <taxon>Leptidea</taxon>
    </lineage>
</organism>